<comment type="similarity">
    <text evidence="2">Belongs to the EamA transporter family.</text>
</comment>
<evidence type="ECO:0000256" key="5">
    <source>
        <dbReference type="ARBA" id="ARBA00022989"/>
    </source>
</evidence>
<dbReference type="SUPFAM" id="SSF103481">
    <property type="entry name" value="Multidrug resistance efflux transporter EmrE"/>
    <property type="match status" value="2"/>
</dbReference>
<keyword evidence="10" id="KW-1185">Reference proteome</keyword>
<dbReference type="AlphaFoldDB" id="A0A7R7EJH7"/>
<dbReference type="PANTHER" id="PTHR32322:SF18">
    <property type="entry name" value="S-ADENOSYLMETHIONINE_S-ADENOSYLHOMOCYSTEINE TRANSPORTER"/>
    <property type="match status" value="1"/>
</dbReference>
<keyword evidence="6 7" id="KW-0472">Membrane</keyword>
<dbReference type="GO" id="GO:0005886">
    <property type="term" value="C:plasma membrane"/>
    <property type="evidence" value="ECO:0007669"/>
    <property type="project" value="UniProtKB-SubCell"/>
</dbReference>
<dbReference type="EMBL" id="AP024169">
    <property type="protein sequence ID" value="BCN29597.1"/>
    <property type="molecule type" value="Genomic_DNA"/>
</dbReference>
<keyword evidence="4 7" id="KW-0812">Transmembrane</keyword>
<evidence type="ECO:0000259" key="8">
    <source>
        <dbReference type="Pfam" id="PF00892"/>
    </source>
</evidence>
<feature type="domain" description="EamA" evidence="8">
    <location>
        <begin position="7"/>
        <end position="139"/>
    </location>
</feature>
<comment type="subcellular location">
    <subcellularLocation>
        <location evidence="1">Cell membrane</location>
        <topology evidence="1">Multi-pass membrane protein</topology>
    </subcellularLocation>
</comment>
<dbReference type="InterPro" id="IPR000620">
    <property type="entry name" value="EamA_dom"/>
</dbReference>
<accession>A0A7R7EJH7</accession>
<feature type="transmembrane region" description="Helical" evidence="7">
    <location>
        <begin position="243"/>
        <end position="262"/>
    </location>
</feature>
<feature type="transmembrane region" description="Helical" evidence="7">
    <location>
        <begin position="7"/>
        <end position="30"/>
    </location>
</feature>
<feature type="transmembrane region" description="Helical" evidence="7">
    <location>
        <begin position="148"/>
        <end position="168"/>
    </location>
</feature>
<feature type="transmembrane region" description="Helical" evidence="7">
    <location>
        <begin position="268"/>
        <end position="286"/>
    </location>
</feature>
<dbReference type="Gene3D" id="1.10.3730.20">
    <property type="match status" value="1"/>
</dbReference>
<dbReference type="Pfam" id="PF00892">
    <property type="entry name" value="EamA"/>
    <property type="match status" value="2"/>
</dbReference>
<proteinExistence type="inferred from homology"/>
<dbReference type="InterPro" id="IPR037185">
    <property type="entry name" value="EmrE-like"/>
</dbReference>
<evidence type="ECO:0000256" key="6">
    <source>
        <dbReference type="ARBA" id="ARBA00023136"/>
    </source>
</evidence>
<dbReference type="KEGG" id="ahb:bsdtb5_08920"/>
<feature type="transmembrane region" description="Helical" evidence="7">
    <location>
        <begin position="67"/>
        <end position="88"/>
    </location>
</feature>
<dbReference type="PANTHER" id="PTHR32322">
    <property type="entry name" value="INNER MEMBRANE TRANSPORTER"/>
    <property type="match status" value="1"/>
</dbReference>
<evidence type="ECO:0000256" key="7">
    <source>
        <dbReference type="SAM" id="Phobius"/>
    </source>
</evidence>
<feature type="transmembrane region" description="Helical" evidence="7">
    <location>
        <begin position="180"/>
        <end position="201"/>
    </location>
</feature>
<feature type="transmembrane region" description="Helical" evidence="7">
    <location>
        <begin position="94"/>
        <end position="116"/>
    </location>
</feature>
<dbReference type="Proteomes" id="UP000595897">
    <property type="component" value="Chromosome"/>
</dbReference>
<dbReference type="RefSeq" id="WP_271714866.1">
    <property type="nucleotide sequence ID" value="NZ_AP024169.1"/>
</dbReference>
<evidence type="ECO:0000313" key="9">
    <source>
        <dbReference type="EMBL" id="BCN29597.1"/>
    </source>
</evidence>
<feature type="transmembrane region" description="Helical" evidence="7">
    <location>
        <begin position="36"/>
        <end position="55"/>
    </location>
</feature>
<feature type="transmembrane region" description="Helical" evidence="7">
    <location>
        <begin position="125"/>
        <end position="142"/>
    </location>
</feature>
<keyword evidence="3" id="KW-1003">Cell membrane</keyword>
<sequence length="289" mass="31330">MKKSNHIAYLYLLLVFGIWGSLYVVSKFVLGKIPTFTILFLRFLIASISLYFILGKKKLKRVEKGDYKYIALVGIGGYFISVSAQLIGTKLSSASYASLVNSLNPVVIMIMASIILKEKLTLKKIGSIVLALIGVYLIIGGGGANGQIVGIVFSIFSVLTWSLVSVFMRKVTQKYDSLQITLYGLIIAALCNLPISISEMITSNSIHIDIESVIALLYMSIICTGVAYVLWNKSLSILEAGTCSAFYPVQPLVSILLGIVFLGETITTNIVIGAILIIAGVLLSLLKTK</sequence>
<evidence type="ECO:0000256" key="1">
    <source>
        <dbReference type="ARBA" id="ARBA00004651"/>
    </source>
</evidence>
<evidence type="ECO:0000256" key="4">
    <source>
        <dbReference type="ARBA" id="ARBA00022692"/>
    </source>
</evidence>
<reference evidence="9 10" key="1">
    <citation type="submission" date="2020-11" db="EMBL/GenBank/DDBJ databases">
        <title>Draft genome sequencing of a Lachnospiraceae strain isolated from anoxic soil subjected to BSD treatment.</title>
        <authorList>
            <person name="Uek A."/>
            <person name="Tonouchi A."/>
        </authorList>
    </citation>
    <scope>NUCLEOTIDE SEQUENCE [LARGE SCALE GENOMIC DNA]</scope>
    <source>
        <strain evidence="9 10">TB5</strain>
    </source>
</reference>
<protein>
    <submittedName>
        <fullName evidence="9">Membrane protein</fullName>
    </submittedName>
</protein>
<keyword evidence="5 7" id="KW-1133">Transmembrane helix</keyword>
<feature type="transmembrane region" description="Helical" evidence="7">
    <location>
        <begin position="213"/>
        <end position="231"/>
    </location>
</feature>
<evidence type="ECO:0000256" key="3">
    <source>
        <dbReference type="ARBA" id="ARBA00022475"/>
    </source>
</evidence>
<feature type="domain" description="EamA" evidence="8">
    <location>
        <begin position="150"/>
        <end position="285"/>
    </location>
</feature>
<organism evidence="9 10">
    <name type="scientific">Anaeromicropila herbilytica</name>
    <dbReference type="NCBI Taxonomy" id="2785025"/>
    <lineage>
        <taxon>Bacteria</taxon>
        <taxon>Bacillati</taxon>
        <taxon>Bacillota</taxon>
        <taxon>Clostridia</taxon>
        <taxon>Lachnospirales</taxon>
        <taxon>Lachnospiraceae</taxon>
        <taxon>Anaeromicropila</taxon>
    </lineage>
</organism>
<gene>
    <name evidence="9" type="ORF">bsdtb5_08920</name>
</gene>
<evidence type="ECO:0000256" key="2">
    <source>
        <dbReference type="ARBA" id="ARBA00007362"/>
    </source>
</evidence>
<name>A0A7R7EJH7_9FIRM</name>
<dbReference type="InterPro" id="IPR050638">
    <property type="entry name" value="AA-Vitamin_Transporters"/>
</dbReference>
<evidence type="ECO:0000313" key="10">
    <source>
        <dbReference type="Proteomes" id="UP000595897"/>
    </source>
</evidence>